<evidence type="ECO:0000256" key="1">
    <source>
        <dbReference type="SAM" id="MobiDB-lite"/>
    </source>
</evidence>
<reference evidence="4" key="1">
    <citation type="submission" date="2016-10" db="EMBL/GenBank/DDBJ databases">
        <authorList>
            <person name="Varghese N."/>
            <person name="Submissions S."/>
        </authorList>
    </citation>
    <scope>NUCLEOTIDE SEQUENCE [LARGE SCALE GENOMIC DNA]</scope>
    <source>
        <strain evidence="4">DSM 45413</strain>
    </source>
</reference>
<feature type="transmembrane region" description="Helical" evidence="2">
    <location>
        <begin position="62"/>
        <end position="80"/>
    </location>
</feature>
<protein>
    <recommendedName>
        <fullName evidence="5">Tryptophan-associated transmembrane protein (Trp_oprn_chp)</fullName>
    </recommendedName>
</protein>
<feature type="transmembrane region" description="Helical" evidence="2">
    <location>
        <begin position="92"/>
        <end position="112"/>
    </location>
</feature>
<feature type="transmembrane region" description="Helical" evidence="2">
    <location>
        <begin position="128"/>
        <end position="148"/>
    </location>
</feature>
<evidence type="ECO:0000313" key="3">
    <source>
        <dbReference type="EMBL" id="SEP28720.1"/>
    </source>
</evidence>
<evidence type="ECO:0000256" key="2">
    <source>
        <dbReference type="SAM" id="Phobius"/>
    </source>
</evidence>
<gene>
    <name evidence="3" type="ORF">SAMN05660991_04543</name>
</gene>
<keyword evidence="2" id="KW-1133">Transmembrane helix</keyword>
<dbReference type="EMBL" id="FOEE01000023">
    <property type="protein sequence ID" value="SEP28720.1"/>
    <property type="molecule type" value="Genomic_DNA"/>
</dbReference>
<proteinExistence type="predicted"/>
<dbReference type="RefSeq" id="WP_091949375.1">
    <property type="nucleotide sequence ID" value="NZ_FOEE01000023.1"/>
</dbReference>
<keyword evidence="4" id="KW-1185">Reference proteome</keyword>
<keyword evidence="2" id="KW-0472">Membrane</keyword>
<accession>A0A1H8WM20</accession>
<evidence type="ECO:0000313" key="4">
    <source>
        <dbReference type="Proteomes" id="UP000198960"/>
    </source>
</evidence>
<name>A0A1H8WM20_9ACTN</name>
<dbReference type="STRING" id="673521.SAMN05660991_04543"/>
<evidence type="ECO:0008006" key="5">
    <source>
        <dbReference type="Google" id="ProtNLM"/>
    </source>
</evidence>
<feature type="region of interest" description="Disordered" evidence="1">
    <location>
        <begin position="1"/>
        <end position="20"/>
    </location>
</feature>
<organism evidence="3 4">
    <name type="scientific">Trujillonella endophytica</name>
    <dbReference type="NCBI Taxonomy" id="673521"/>
    <lineage>
        <taxon>Bacteria</taxon>
        <taxon>Bacillati</taxon>
        <taxon>Actinomycetota</taxon>
        <taxon>Actinomycetes</taxon>
        <taxon>Geodermatophilales</taxon>
        <taxon>Geodermatophilaceae</taxon>
        <taxon>Trujillonella</taxon>
    </lineage>
</organism>
<dbReference type="AlphaFoldDB" id="A0A1H8WM20"/>
<feature type="transmembrane region" description="Helical" evidence="2">
    <location>
        <begin position="24"/>
        <end position="42"/>
    </location>
</feature>
<keyword evidence="2" id="KW-0812">Transmembrane</keyword>
<sequence>MASPEHSGSAPGRTGTHDRRTNPMGAYVAAVGVLIFLISVFLDWFSVTEADETISGYDSDGAIPFTAYLGVGLVVALLYAISRARGKQHRGLTLTAMAVGIAATLLALSNLFDATGIASGDVEVEVEIGVWISLLGGIVWSVGAGLLAKEPEGDDDWRGAAVTDGRH</sequence>
<dbReference type="Proteomes" id="UP000198960">
    <property type="component" value="Unassembled WGS sequence"/>
</dbReference>
<dbReference type="OrthoDB" id="5182617at2"/>